<protein>
    <submittedName>
        <fullName evidence="2">Uncharacterized protein</fullName>
    </submittedName>
</protein>
<evidence type="ECO:0000313" key="3">
    <source>
        <dbReference type="Proteomes" id="UP000289555"/>
    </source>
</evidence>
<evidence type="ECO:0000313" key="2">
    <source>
        <dbReference type="EMBL" id="BBI53210.1"/>
    </source>
</evidence>
<reference evidence="3" key="1">
    <citation type="journal article" date="2019" name="Microbiol. Resour. Announc.">
        <title>Complete Genome Sequence of Halomonas olivaria, a Moderately Halophilic Bacterium Isolated from Olive Processing Effluents, Obtained by Nanopore Sequencing.</title>
        <authorList>
            <person name="Nagata S."/>
            <person name="Ii K.M."/>
            <person name="Tsukimi T."/>
            <person name="Miura M.C."/>
            <person name="Galipon J."/>
            <person name="Arakawa K."/>
        </authorList>
    </citation>
    <scope>NUCLEOTIDE SEQUENCE [LARGE SCALE GENOMIC DNA]</scope>
    <source>
        <strain evidence="3">TYRC17</strain>
    </source>
</reference>
<dbReference type="Proteomes" id="UP000289555">
    <property type="component" value="Chromosome"/>
</dbReference>
<sequence>MTLPSRRLVEQGPTGRLGNPAMLREVPNTTINAPPAKATQPVAFARHAGCAAAWISVAVPNRGQNARQRKR</sequence>
<feature type="region of interest" description="Disordered" evidence="1">
    <location>
        <begin position="1"/>
        <end position="22"/>
    </location>
</feature>
<keyword evidence="3" id="KW-1185">Reference proteome</keyword>
<organism evidence="2 3">
    <name type="scientific">Vreelandella olivaria</name>
    <dbReference type="NCBI Taxonomy" id="390919"/>
    <lineage>
        <taxon>Bacteria</taxon>
        <taxon>Pseudomonadati</taxon>
        <taxon>Pseudomonadota</taxon>
        <taxon>Gammaproteobacteria</taxon>
        <taxon>Oceanospirillales</taxon>
        <taxon>Halomonadaceae</taxon>
        <taxon>Vreelandella</taxon>
    </lineage>
</organism>
<dbReference type="EMBL" id="AP019416">
    <property type="protein sequence ID" value="BBI53210.1"/>
    <property type="molecule type" value="Genomic_DNA"/>
</dbReference>
<name>A0ABM7GR66_9GAMM</name>
<accession>A0ABM7GR66</accession>
<proteinExistence type="predicted"/>
<gene>
    <name evidence="2" type="ORF">HORIV_56310</name>
</gene>
<evidence type="ECO:0000256" key="1">
    <source>
        <dbReference type="SAM" id="MobiDB-lite"/>
    </source>
</evidence>